<feature type="region of interest" description="Disordered" evidence="1">
    <location>
        <begin position="1"/>
        <end position="52"/>
    </location>
</feature>
<protein>
    <submittedName>
        <fullName evidence="2">Uncharacterized protein</fullName>
    </submittedName>
</protein>
<proteinExistence type="predicted"/>
<feature type="compositionally biased region" description="Basic residues" evidence="1">
    <location>
        <begin position="1"/>
        <end position="11"/>
    </location>
</feature>
<dbReference type="AlphaFoldDB" id="A0A2A6BL53"/>
<organism evidence="2 3">
    <name type="scientific">Pristionchus pacificus</name>
    <name type="common">Parasitic nematode worm</name>
    <dbReference type="NCBI Taxonomy" id="54126"/>
    <lineage>
        <taxon>Eukaryota</taxon>
        <taxon>Metazoa</taxon>
        <taxon>Ecdysozoa</taxon>
        <taxon>Nematoda</taxon>
        <taxon>Chromadorea</taxon>
        <taxon>Rhabditida</taxon>
        <taxon>Rhabditina</taxon>
        <taxon>Diplogasteromorpha</taxon>
        <taxon>Diplogasteroidea</taxon>
        <taxon>Neodiplogasteridae</taxon>
        <taxon>Pristionchus</taxon>
    </lineage>
</organism>
<name>A0A2A6BL53_PRIPA</name>
<keyword evidence="3" id="KW-1185">Reference proteome</keyword>
<dbReference type="Proteomes" id="UP000005239">
    <property type="component" value="Unassembled WGS sequence"/>
</dbReference>
<feature type="compositionally biased region" description="Basic and acidic residues" evidence="1">
    <location>
        <begin position="43"/>
        <end position="52"/>
    </location>
</feature>
<gene>
    <name evidence="2" type="primary">WBGene00274354</name>
</gene>
<evidence type="ECO:0000256" key="1">
    <source>
        <dbReference type="SAM" id="MobiDB-lite"/>
    </source>
</evidence>
<reference evidence="3" key="1">
    <citation type="journal article" date="2008" name="Nat. Genet.">
        <title>The Pristionchus pacificus genome provides a unique perspective on nematode lifestyle and parasitism.</title>
        <authorList>
            <person name="Dieterich C."/>
            <person name="Clifton S.W."/>
            <person name="Schuster L.N."/>
            <person name="Chinwalla A."/>
            <person name="Delehaunty K."/>
            <person name="Dinkelacker I."/>
            <person name="Fulton L."/>
            <person name="Fulton R."/>
            <person name="Godfrey J."/>
            <person name="Minx P."/>
            <person name="Mitreva M."/>
            <person name="Roeseler W."/>
            <person name="Tian H."/>
            <person name="Witte H."/>
            <person name="Yang S.P."/>
            <person name="Wilson R.K."/>
            <person name="Sommer R.J."/>
        </authorList>
    </citation>
    <scope>NUCLEOTIDE SEQUENCE [LARGE SCALE GENOMIC DNA]</scope>
    <source>
        <strain evidence="3">PS312</strain>
    </source>
</reference>
<dbReference type="EnsemblMetazoa" id="PPA35985.1">
    <property type="protein sequence ID" value="PPA35985.1"/>
    <property type="gene ID" value="WBGene00274354"/>
</dbReference>
<accession>A0A2A6BL53</accession>
<sequence>MKRALRIGKKTRPGDQAGYSSHVNSNQMAMGIKRSNDNVEQQPESKRRKEDKKIVRDKRVLLKNVALVSKSWNFLAREYRNQFPVLENLSISYERGAFCISLIVAANVSEYLKKHLRSQNHNFKECPQMDGTVSIIMRMPATTGSIEDEQKWDKTVSKCFGRAIFQFRRVITLYIAVATPRFLRIIDKALTADMNLEIFVIETGHFGVALTTFALNLLQRQKINEFTIYAHYCDEKMGEFLLQISKHTSILRMAQLGSPKKTSCLFGKPTSYWQTLASEMTENGMMRACFGTADVNHTTNAIRRLVAPLDTSTRHNHNHRSKQGSLIGQCRSGCRNKLPVLELLSISSDCTFERGEKTMKFHIGLTVQSCDAEYLKEFLRSKLQSWEDCVTTIEGQWDDTFSQFISLTISRFGRVRNVLIFVATTLVLTTDLKLNMLDIISGHFGIALRRQISKHTSTIYLKQLESPKNTLGIFGKPQFYWQILARIMIENGVMRVIFAKGPNYIADESSELAK</sequence>
<feature type="compositionally biased region" description="Polar residues" evidence="1">
    <location>
        <begin position="18"/>
        <end position="28"/>
    </location>
</feature>
<evidence type="ECO:0000313" key="2">
    <source>
        <dbReference type="EnsemblMetazoa" id="PPA35985.1"/>
    </source>
</evidence>
<accession>A0A8R1YRA0</accession>
<reference evidence="2" key="2">
    <citation type="submission" date="2022-06" db="UniProtKB">
        <authorList>
            <consortium name="EnsemblMetazoa"/>
        </authorList>
    </citation>
    <scope>IDENTIFICATION</scope>
    <source>
        <strain evidence="2">PS312</strain>
    </source>
</reference>
<evidence type="ECO:0000313" key="3">
    <source>
        <dbReference type="Proteomes" id="UP000005239"/>
    </source>
</evidence>